<dbReference type="InterPro" id="IPR053162">
    <property type="entry name" value="DnaD"/>
</dbReference>
<dbReference type="NCBIfam" id="TIGR01446">
    <property type="entry name" value="DnaD_dom"/>
    <property type="match status" value="2"/>
</dbReference>
<gene>
    <name evidence="3" type="ORF">J2S18_003245</name>
</gene>
<feature type="domain" description="DnaB/C C-terminal" evidence="2">
    <location>
        <begin position="125"/>
        <end position="196"/>
    </location>
</feature>
<evidence type="ECO:0000313" key="4">
    <source>
        <dbReference type="Proteomes" id="UP001228504"/>
    </source>
</evidence>
<comment type="caution">
    <text evidence="3">The sequence shown here is derived from an EMBL/GenBank/DDBJ whole genome shotgun (WGS) entry which is preliminary data.</text>
</comment>
<dbReference type="Gene3D" id="1.10.10.630">
    <property type="entry name" value="DnaD domain-like"/>
    <property type="match status" value="2"/>
</dbReference>
<comment type="similarity">
    <text evidence="1">Belongs to the DnaB/DnaD family.</text>
</comment>
<evidence type="ECO:0000256" key="1">
    <source>
        <dbReference type="ARBA" id="ARBA00093462"/>
    </source>
</evidence>
<organism evidence="3 4">
    <name type="scientific">Eubacterium multiforme</name>
    <dbReference type="NCBI Taxonomy" id="83339"/>
    <lineage>
        <taxon>Bacteria</taxon>
        <taxon>Bacillati</taxon>
        <taxon>Bacillota</taxon>
        <taxon>Clostridia</taxon>
        <taxon>Eubacteriales</taxon>
        <taxon>Eubacteriaceae</taxon>
        <taxon>Eubacterium</taxon>
    </lineage>
</organism>
<dbReference type="InterPro" id="IPR006343">
    <property type="entry name" value="DnaB/C_C"/>
</dbReference>
<dbReference type="InterPro" id="IPR034829">
    <property type="entry name" value="DnaD-like_sf"/>
</dbReference>
<dbReference type="RefSeq" id="WP_307488331.1">
    <property type="nucleotide sequence ID" value="NZ_JAUSUF010000023.1"/>
</dbReference>
<dbReference type="SUPFAM" id="SSF158499">
    <property type="entry name" value="DnaD domain-like"/>
    <property type="match status" value="2"/>
</dbReference>
<dbReference type="InterPro" id="IPR017019">
    <property type="entry name" value="DNA_replication_prd_bac"/>
</dbReference>
<dbReference type="PANTHER" id="PTHR37293:SF5">
    <property type="entry name" value="DNA REPLICATION PROTEIN"/>
    <property type="match status" value="1"/>
</dbReference>
<dbReference type="Proteomes" id="UP001228504">
    <property type="component" value="Unassembled WGS sequence"/>
</dbReference>
<proteinExistence type="inferred from homology"/>
<protein>
    <submittedName>
        <fullName evidence="3">DnaD/phage-associated family protein</fullName>
    </submittedName>
</protein>
<keyword evidence="4" id="KW-1185">Reference proteome</keyword>
<dbReference type="PIRSF" id="PIRSF033722">
    <property type="entry name" value="DnaD_CA_C3587_prd"/>
    <property type="match status" value="1"/>
</dbReference>
<dbReference type="EMBL" id="JAUSUF010000023">
    <property type="protein sequence ID" value="MDQ0151262.1"/>
    <property type="molecule type" value="Genomic_DNA"/>
</dbReference>
<dbReference type="Pfam" id="PF07261">
    <property type="entry name" value="DnaB_2"/>
    <property type="match status" value="2"/>
</dbReference>
<sequence length="335" mass="39542">MSTFMLKNTPLTFTPVSNVFIEKYMPKARGEFVKVYLLMLKYNIASEIGVSSQVLASTLNLLESDIMNALNYWNDEGVIKFVPIDKMNNFSIEFLDLEEDESNVDTESINILEALNNSETTDMLKDIEKILARPLSSKEMEIYLGWQRDFNFPSELILILIEYCSSKGKNNFRYMEKVAESWNDMNIKTVDEAQIHIKQNEDKWTKIRRILSYLGMKNSEVMKPQEDMLEKWIFTYKFNMDLIEKACDICFERLNRADFKYIDGILGKWKENNIKTLEDVALKDKNMKKSNNKQFNNNNNFNNNKSKAIRFNNFKQREYDYDSLEKKLLGWDKDD</sequence>
<name>A0ABT9UY57_9FIRM</name>
<evidence type="ECO:0000313" key="3">
    <source>
        <dbReference type="EMBL" id="MDQ0151262.1"/>
    </source>
</evidence>
<feature type="domain" description="DnaB/C C-terminal" evidence="2">
    <location>
        <begin position="227"/>
        <end position="280"/>
    </location>
</feature>
<dbReference type="PANTHER" id="PTHR37293">
    <property type="entry name" value="PHAGE REPLICATION PROTEIN-RELATED"/>
    <property type="match status" value="1"/>
</dbReference>
<reference evidence="3 4" key="1">
    <citation type="submission" date="2023-07" db="EMBL/GenBank/DDBJ databases">
        <title>Genomic Encyclopedia of Type Strains, Phase IV (KMG-IV): sequencing the most valuable type-strain genomes for metagenomic binning, comparative biology and taxonomic classification.</title>
        <authorList>
            <person name="Goeker M."/>
        </authorList>
    </citation>
    <scope>NUCLEOTIDE SEQUENCE [LARGE SCALE GENOMIC DNA]</scope>
    <source>
        <strain evidence="3 4">DSM 20694</strain>
    </source>
</reference>
<evidence type="ECO:0000259" key="2">
    <source>
        <dbReference type="Pfam" id="PF07261"/>
    </source>
</evidence>
<accession>A0ABT9UY57</accession>